<name>A0A4Y7T003_COPMI</name>
<protein>
    <recommendedName>
        <fullName evidence="3">RING-type domain-containing protein</fullName>
    </recommendedName>
</protein>
<gene>
    <name evidence="1" type="ORF">FA13DRAFT_1736563</name>
</gene>
<dbReference type="OrthoDB" id="428577at2759"/>
<dbReference type="EMBL" id="QPFP01000040">
    <property type="protein sequence ID" value="TEB27435.1"/>
    <property type="molecule type" value="Genomic_DNA"/>
</dbReference>
<organism evidence="1 2">
    <name type="scientific">Coprinellus micaceus</name>
    <name type="common">Glistening ink-cap mushroom</name>
    <name type="synonym">Coprinus micaceus</name>
    <dbReference type="NCBI Taxonomy" id="71717"/>
    <lineage>
        <taxon>Eukaryota</taxon>
        <taxon>Fungi</taxon>
        <taxon>Dikarya</taxon>
        <taxon>Basidiomycota</taxon>
        <taxon>Agaricomycotina</taxon>
        <taxon>Agaricomycetes</taxon>
        <taxon>Agaricomycetidae</taxon>
        <taxon>Agaricales</taxon>
        <taxon>Agaricineae</taxon>
        <taxon>Psathyrellaceae</taxon>
        <taxon>Coprinellus</taxon>
    </lineage>
</organism>
<keyword evidence="2" id="KW-1185">Reference proteome</keyword>
<evidence type="ECO:0008006" key="3">
    <source>
        <dbReference type="Google" id="ProtNLM"/>
    </source>
</evidence>
<dbReference type="Proteomes" id="UP000298030">
    <property type="component" value="Unassembled WGS sequence"/>
</dbReference>
<evidence type="ECO:0000313" key="2">
    <source>
        <dbReference type="Proteomes" id="UP000298030"/>
    </source>
</evidence>
<sequence>MTLQVPTPLPTGSVKAAPSLSKKLSGIFSPSRFLSGKGAHIGATTTKVKNTGGNNLSQGVSGVAAPIARAASAGSPDGAREPGYEPPILVGRLRAANVFSLTVSGLHKAGDLYGPGSLSTTFSVPGGATVDHWQIKGIIEQAGFSRPEGLVEERAMFIKVSEGNLVFDATAPNGLQISKNEPLLWWMNKYDEYHGVTTTIPMKTEVQWTRDSLKVDHPLPPNAPSVSCANWMCKVYNEQLGRRVHIHIVTPQYWEDLIGILPPITPVTRDMYATHELPWYKIFDDYIDSITEVSNALASVLSIAELDNLKSDSSTKVADPVVNPDAPPSCFIHQLANSAFVFRPCGHAVCAQCFGLAFAQMAGGSTQCSCGPPIAKFVGMKQPVPQITMAQPAEAESDHETTHWNVKDIEQLSLHAAQSGKVVVIHRPEDSVAPLQQKEPVPPLR</sequence>
<proteinExistence type="predicted"/>
<comment type="caution">
    <text evidence="1">The sequence shown here is derived from an EMBL/GenBank/DDBJ whole genome shotgun (WGS) entry which is preliminary data.</text>
</comment>
<dbReference type="STRING" id="71717.A0A4Y7T003"/>
<dbReference type="AlphaFoldDB" id="A0A4Y7T003"/>
<accession>A0A4Y7T003</accession>
<reference evidence="1 2" key="1">
    <citation type="journal article" date="2019" name="Nat. Ecol. Evol.">
        <title>Megaphylogeny resolves global patterns of mushroom evolution.</title>
        <authorList>
            <person name="Varga T."/>
            <person name="Krizsan K."/>
            <person name="Foldi C."/>
            <person name="Dima B."/>
            <person name="Sanchez-Garcia M."/>
            <person name="Sanchez-Ramirez S."/>
            <person name="Szollosi G.J."/>
            <person name="Szarkandi J.G."/>
            <person name="Papp V."/>
            <person name="Albert L."/>
            <person name="Andreopoulos W."/>
            <person name="Angelini C."/>
            <person name="Antonin V."/>
            <person name="Barry K.W."/>
            <person name="Bougher N.L."/>
            <person name="Buchanan P."/>
            <person name="Buyck B."/>
            <person name="Bense V."/>
            <person name="Catcheside P."/>
            <person name="Chovatia M."/>
            <person name="Cooper J."/>
            <person name="Damon W."/>
            <person name="Desjardin D."/>
            <person name="Finy P."/>
            <person name="Geml J."/>
            <person name="Haridas S."/>
            <person name="Hughes K."/>
            <person name="Justo A."/>
            <person name="Karasinski D."/>
            <person name="Kautmanova I."/>
            <person name="Kiss B."/>
            <person name="Kocsube S."/>
            <person name="Kotiranta H."/>
            <person name="LaButti K.M."/>
            <person name="Lechner B.E."/>
            <person name="Liimatainen K."/>
            <person name="Lipzen A."/>
            <person name="Lukacs Z."/>
            <person name="Mihaltcheva S."/>
            <person name="Morgado L.N."/>
            <person name="Niskanen T."/>
            <person name="Noordeloos M.E."/>
            <person name="Ohm R.A."/>
            <person name="Ortiz-Santana B."/>
            <person name="Ovrebo C."/>
            <person name="Racz N."/>
            <person name="Riley R."/>
            <person name="Savchenko A."/>
            <person name="Shiryaev A."/>
            <person name="Soop K."/>
            <person name="Spirin V."/>
            <person name="Szebenyi C."/>
            <person name="Tomsovsky M."/>
            <person name="Tulloss R.E."/>
            <person name="Uehling J."/>
            <person name="Grigoriev I.V."/>
            <person name="Vagvolgyi C."/>
            <person name="Papp T."/>
            <person name="Martin F.M."/>
            <person name="Miettinen O."/>
            <person name="Hibbett D.S."/>
            <person name="Nagy L.G."/>
        </authorList>
    </citation>
    <scope>NUCLEOTIDE SEQUENCE [LARGE SCALE GENOMIC DNA]</scope>
    <source>
        <strain evidence="1 2">FP101781</strain>
    </source>
</reference>
<evidence type="ECO:0000313" key="1">
    <source>
        <dbReference type="EMBL" id="TEB27435.1"/>
    </source>
</evidence>